<dbReference type="InterPro" id="IPR044817">
    <property type="entry name" value="SBP-like"/>
</dbReference>
<keyword evidence="6" id="KW-0238">DNA-binding</keyword>
<dbReference type="OrthoDB" id="1930417at2759"/>
<reference evidence="11 12" key="1">
    <citation type="submission" date="2020-10" db="EMBL/GenBank/DDBJ databases">
        <title>The Coptis chinensis genome and diversification of protoberbering-type alkaloids.</title>
        <authorList>
            <person name="Wang B."/>
            <person name="Shu S."/>
            <person name="Song C."/>
            <person name="Liu Y."/>
        </authorList>
    </citation>
    <scope>NUCLEOTIDE SEQUENCE [LARGE SCALE GENOMIC DNA]</scope>
    <source>
        <strain evidence="11">HL-2020</strain>
        <tissue evidence="11">Leaf</tissue>
    </source>
</reference>
<keyword evidence="4" id="KW-0862">Zinc</keyword>
<comment type="subcellular location">
    <subcellularLocation>
        <location evidence="1">Nucleus</location>
    </subcellularLocation>
</comment>
<dbReference type="GO" id="GO:0008270">
    <property type="term" value="F:zinc ion binding"/>
    <property type="evidence" value="ECO:0007669"/>
    <property type="project" value="UniProtKB-KW"/>
</dbReference>
<evidence type="ECO:0000256" key="2">
    <source>
        <dbReference type="ARBA" id="ARBA00022723"/>
    </source>
</evidence>
<evidence type="ECO:0000256" key="5">
    <source>
        <dbReference type="ARBA" id="ARBA00023015"/>
    </source>
</evidence>
<sequence length="304" mass="34636">MNSTIGGGGEVRHRFYDTQKKKSLEWDLNDWKWDGDLFIAKQKEDRGTRRIEEFQVAGILSNSSSSCSDEVNPTSGRELDKKRRVNNQSEGNLSLMLGGQVYPISENDVLDCENGNNGKKIKVLGATTSNNRVMCQVEGCDADLSCGKDYHRRHKVCETHSKASKAVVGNVLQRFCQQCSRFHVLQEFDEGKRSCRRRLAGHNKRRRKTHPEAIVNGNSVIDDRSSNYLLISLLRILSNMQSAGLTPKAEAYGRECCNNDWAMRDLLKQRSKRRDHGDRHWIAMINTLRHDEEDVDGEKFKYGG</sequence>
<keyword evidence="2" id="KW-0479">Metal-binding</keyword>
<proteinExistence type="predicted"/>
<evidence type="ECO:0000256" key="1">
    <source>
        <dbReference type="ARBA" id="ARBA00004123"/>
    </source>
</evidence>
<evidence type="ECO:0000259" key="10">
    <source>
        <dbReference type="PROSITE" id="PS51141"/>
    </source>
</evidence>
<dbReference type="InterPro" id="IPR036893">
    <property type="entry name" value="SBP_sf"/>
</dbReference>
<dbReference type="SUPFAM" id="SSF103612">
    <property type="entry name" value="SBT domain"/>
    <property type="match status" value="1"/>
</dbReference>
<accession>A0A835M395</accession>
<keyword evidence="5" id="KW-0805">Transcription regulation</keyword>
<evidence type="ECO:0000256" key="4">
    <source>
        <dbReference type="ARBA" id="ARBA00022833"/>
    </source>
</evidence>
<dbReference type="Gene3D" id="4.10.1100.10">
    <property type="entry name" value="Transcription factor, SBP-box domain"/>
    <property type="match status" value="1"/>
</dbReference>
<evidence type="ECO:0000256" key="9">
    <source>
        <dbReference type="PROSITE-ProRule" id="PRU00470"/>
    </source>
</evidence>
<dbReference type="Proteomes" id="UP000631114">
    <property type="component" value="Unassembled WGS sequence"/>
</dbReference>
<dbReference type="GO" id="GO:0005634">
    <property type="term" value="C:nucleus"/>
    <property type="evidence" value="ECO:0007669"/>
    <property type="project" value="UniProtKB-SubCell"/>
</dbReference>
<dbReference type="EMBL" id="JADFTS010000002">
    <property type="protein sequence ID" value="KAF9618053.1"/>
    <property type="molecule type" value="Genomic_DNA"/>
</dbReference>
<evidence type="ECO:0000256" key="8">
    <source>
        <dbReference type="ARBA" id="ARBA00023242"/>
    </source>
</evidence>
<organism evidence="11 12">
    <name type="scientific">Coptis chinensis</name>
    <dbReference type="NCBI Taxonomy" id="261450"/>
    <lineage>
        <taxon>Eukaryota</taxon>
        <taxon>Viridiplantae</taxon>
        <taxon>Streptophyta</taxon>
        <taxon>Embryophyta</taxon>
        <taxon>Tracheophyta</taxon>
        <taxon>Spermatophyta</taxon>
        <taxon>Magnoliopsida</taxon>
        <taxon>Ranunculales</taxon>
        <taxon>Ranunculaceae</taxon>
        <taxon>Coptidoideae</taxon>
        <taxon>Coptis</taxon>
    </lineage>
</organism>
<keyword evidence="7" id="KW-0804">Transcription</keyword>
<evidence type="ECO:0000256" key="6">
    <source>
        <dbReference type="ARBA" id="ARBA00023125"/>
    </source>
</evidence>
<keyword evidence="8" id="KW-0539">Nucleus</keyword>
<dbReference type="InterPro" id="IPR004333">
    <property type="entry name" value="SBP_dom"/>
</dbReference>
<keyword evidence="3 9" id="KW-0863">Zinc-finger</keyword>
<gene>
    <name evidence="11" type="ORF">IFM89_000004</name>
</gene>
<dbReference type="PROSITE" id="PS51141">
    <property type="entry name" value="ZF_SBP"/>
    <property type="match status" value="1"/>
</dbReference>
<evidence type="ECO:0000313" key="11">
    <source>
        <dbReference type="EMBL" id="KAF9618053.1"/>
    </source>
</evidence>
<dbReference type="GO" id="GO:0003677">
    <property type="term" value="F:DNA binding"/>
    <property type="evidence" value="ECO:0007669"/>
    <property type="project" value="UniProtKB-KW"/>
</dbReference>
<comment type="caution">
    <text evidence="11">The sequence shown here is derived from an EMBL/GenBank/DDBJ whole genome shotgun (WGS) entry which is preliminary data.</text>
</comment>
<keyword evidence="12" id="KW-1185">Reference proteome</keyword>
<evidence type="ECO:0000256" key="3">
    <source>
        <dbReference type="ARBA" id="ARBA00022771"/>
    </source>
</evidence>
<dbReference type="FunFam" id="4.10.1100.10:FF:000001">
    <property type="entry name" value="Squamosa promoter-binding-like protein 14"/>
    <property type="match status" value="1"/>
</dbReference>
<evidence type="ECO:0000313" key="12">
    <source>
        <dbReference type="Proteomes" id="UP000631114"/>
    </source>
</evidence>
<dbReference type="Pfam" id="PF03110">
    <property type="entry name" value="SBP"/>
    <property type="match status" value="1"/>
</dbReference>
<dbReference type="PANTHER" id="PTHR31251:SF132">
    <property type="entry name" value="SQUAMOSA PROMOTER-BINDING-LIKE PROTEIN 1-RELATED"/>
    <property type="match status" value="1"/>
</dbReference>
<protein>
    <recommendedName>
        <fullName evidence="10">SBP-type domain-containing protein</fullName>
    </recommendedName>
</protein>
<dbReference type="PANTHER" id="PTHR31251">
    <property type="entry name" value="SQUAMOSA PROMOTER-BINDING-LIKE PROTEIN 4"/>
    <property type="match status" value="1"/>
</dbReference>
<feature type="domain" description="SBP-type" evidence="10">
    <location>
        <begin position="132"/>
        <end position="209"/>
    </location>
</feature>
<name>A0A835M395_9MAGN</name>
<dbReference type="AlphaFoldDB" id="A0A835M395"/>
<evidence type="ECO:0000256" key="7">
    <source>
        <dbReference type="ARBA" id="ARBA00023163"/>
    </source>
</evidence>